<protein>
    <submittedName>
        <fullName evidence="2">Uncharacterized protein</fullName>
    </submittedName>
</protein>
<dbReference type="Proteomes" id="UP000887576">
    <property type="component" value="Unplaced"/>
</dbReference>
<sequence>MQIIKPIFSSHSVHHPIHGLTGSIRLNNVTKIRSDAEFYVIEMGVNGTAVNTGIWKTNSANLQRMLSMTDKILPNTHESMLEETKTQRLLKVVSIEERPYVIKKTLPNGRVIYEGFCIDLLNRLSEDLNFEYKLTIVADGRYGDRINGTKEWDGMIGEILKGEADAAVAPITVTANRLEVVDFTDPFLQLGISMLMRIPEDHKASNSILSFFSPLSWNVWAFLILVTILSVFAVVTVTILSPTEDSKIFNGPNSIWYLICILLRAGSGYNCRSVASRLISTAWWTFSLILIAQYTANFAAVLTIDRKTLPFNYELTQHCNLTKVGNVVLGSNGYSIALPKESKWRDRISRQILDYNEKGVMLMIKKKWWKKTPQIEECEGKAVEIKRSLGMDKISGIFAMLGIGLLVAFIVATTERTFLEKIKRKPQVLNPKTQKMNVASC</sequence>
<evidence type="ECO:0000313" key="1">
    <source>
        <dbReference type="Proteomes" id="UP000887576"/>
    </source>
</evidence>
<proteinExistence type="predicted"/>
<organism evidence="1 2">
    <name type="scientific">Panagrolaimus sp. JU765</name>
    <dbReference type="NCBI Taxonomy" id="591449"/>
    <lineage>
        <taxon>Eukaryota</taxon>
        <taxon>Metazoa</taxon>
        <taxon>Ecdysozoa</taxon>
        <taxon>Nematoda</taxon>
        <taxon>Chromadorea</taxon>
        <taxon>Rhabditida</taxon>
        <taxon>Tylenchina</taxon>
        <taxon>Panagrolaimomorpha</taxon>
        <taxon>Panagrolaimoidea</taxon>
        <taxon>Panagrolaimidae</taxon>
        <taxon>Panagrolaimus</taxon>
    </lineage>
</organism>
<dbReference type="WBParaSite" id="JU765_v2.g6218.t1">
    <property type="protein sequence ID" value="JU765_v2.g6218.t1"/>
    <property type="gene ID" value="JU765_v2.g6218"/>
</dbReference>
<reference evidence="2" key="1">
    <citation type="submission" date="2022-11" db="UniProtKB">
        <authorList>
            <consortium name="WormBaseParasite"/>
        </authorList>
    </citation>
    <scope>IDENTIFICATION</scope>
</reference>
<accession>A0AC34RF31</accession>
<name>A0AC34RF31_9BILA</name>
<evidence type="ECO:0000313" key="2">
    <source>
        <dbReference type="WBParaSite" id="JU765_v2.g6218.t1"/>
    </source>
</evidence>